<keyword evidence="3" id="KW-1185">Reference proteome</keyword>
<dbReference type="AlphaFoldDB" id="A0A011MX57"/>
<name>A0A011MX57_9PROT</name>
<feature type="transmembrane region" description="Helical" evidence="1">
    <location>
        <begin position="71"/>
        <end position="101"/>
    </location>
</feature>
<gene>
    <name evidence="2" type="ORF">AW08_02238</name>
</gene>
<dbReference type="PATRIC" id="fig|1454001.3.peg.2340"/>
<evidence type="ECO:0000256" key="1">
    <source>
        <dbReference type="SAM" id="Phobius"/>
    </source>
</evidence>
<keyword evidence="1" id="KW-1133">Transmembrane helix</keyword>
<evidence type="ECO:0000313" key="3">
    <source>
        <dbReference type="Proteomes" id="UP000020218"/>
    </source>
</evidence>
<proteinExistence type="predicted"/>
<dbReference type="Proteomes" id="UP000020218">
    <property type="component" value="Unassembled WGS sequence"/>
</dbReference>
<keyword evidence="1" id="KW-0472">Membrane</keyword>
<dbReference type="InterPro" id="IPR008407">
    <property type="entry name" value="Brnchd-chn_aa_trnsp_AzlD"/>
</dbReference>
<sequence length="106" mass="11391">MSGDELWLIAGMFAVTFGIRYLLFGLAGRISLSAWLSDSLRFIPPAVLTAITVPAVLLPDGQWQLSAANPYLVAALCSIAAGIVTRNLLATIAIGLAAFFLHRLWF</sequence>
<accession>A0A011MX57</accession>
<evidence type="ECO:0000313" key="2">
    <source>
        <dbReference type="EMBL" id="EXI67136.1"/>
    </source>
</evidence>
<organism evidence="2 3">
    <name type="scientific">Candidatus Accumulibacter adjunctus</name>
    <dbReference type="NCBI Taxonomy" id="1454001"/>
    <lineage>
        <taxon>Bacteria</taxon>
        <taxon>Pseudomonadati</taxon>
        <taxon>Pseudomonadota</taxon>
        <taxon>Betaproteobacteria</taxon>
        <taxon>Candidatus Accumulibacter</taxon>
    </lineage>
</organism>
<protein>
    <submittedName>
        <fullName evidence="2">Membrane protein</fullName>
    </submittedName>
</protein>
<feature type="transmembrane region" description="Helical" evidence="1">
    <location>
        <begin position="39"/>
        <end position="59"/>
    </location>
</feature>
<dbReference type="STRING" id="1454001.AW08_02238"/>
<feature type="transmembrane region" description="Helical" evidence="1">
    <location>
        <begin position="6"/>
        <end position="27"/>
    </location>
</feature>
<comment type="caution">
    <text evidence="2">The sequence shown here is derived from an EMBL/GenBank/DDBJ whole genome shotgun (WGS) entry which is preliminary data.</text>
</comment>
<dbReference type="Pfam" id="PF05437">
    <property type="entry name" value="AzlD"/>
    <property type="match status" value="1"/>
</dbReference>
<reference evidence="2" key="1">
    <citation type="submission" date="2014-02" db="EMBL/GenBank/DDBJ databases">
        <title>Expanding our view of genomic diversity in Candidatus Accumulibacter clades.</title>
        <authorList>
            <person name="Skennerton C.T."/>
            <person name="Barr J.J."/>
            <person name="Slater F.R."/>
            <person name="Bond P.L."/>
            <person name="Tyson G.W."/>
        </authorList>
    </citation>
    <scope>NUCLEOTIDE SEQUENCE [LARGE SCALE GENOMIC DNA]</scope>
</reference>
<dbReference type="EMBL" id="JFAX01000012">
    <property type="protein sequence ID" value="EXI67136.1"/>
    <property type="molecule type" value="Genomic_DNA"/>
</dbReference>
<keyword evidence="1" id="KW-0812">Transmembrane</keyword>